<comment type="caution">
    <text evidence="2">The sequence shown here is derived from an EMBL/GenBank/DDBJ whole genome shotgun (WGS) entry which is preliminary data.</text>
</comment>
<sequence>MNSHTENRTLYARMCFKKKKKAQAEKNSDTSKDRNKEKEKTKPGQPVRAVQDASDSDEFIHAVDPEGQTVKLMPSSIYLLSEAGDVLLPSSAGYIANVEQDTRYEVCGDEAPTTSSSSTIQPQNLFRFGSRPVATAACIPERVRTKNVFKVCSKEIL</sequence>
<dbReference type="Proteomes" id="UP000693946">
    <property type="component" value="Linkage Group LG18"/>
</dbReference>
<evidence type="ECO:0000313" key="3">
    <source>
        <dbReference type="Proteomes" id="UP000693946"/>
    </source>
</evidence>
<dbReference type="EMBL" id="JAGKHQ010000010">
    <property type="protein sequence ID" value="KAG7507438.1"/>
    <property type="molecule type" value="Genomic_DNA"/>
</dbReference>
<evidence type="ECO:0000256" key="1">
    <source>
        <dbReference type="SAM" id="MobiDB-lite"/>
    </source>
</evidence>
<gene>
    <name evidence="2" type="ORF">JOB18_034100</name>
</gene>
<protein>
    <submittedName>
        <fullName evidence="2">Uncharacterized protein</fullName>
    </submittedName>
</protein>
<proteinExistence type="predicted"/>
<reference evidence="2 3" key="1">
    <citation type="journal article" date="2021" name="Sci. Rep.">
        <title>Chromosome anchoring in Senegalese sole (Solea senegalensis) reveals sex-associated markers and genome rearrangements in flatfish.</title>
        <authorList>
            <person name="Guerrero-Cozar I."/>
            <person name="Gomez-Garrido J."/>
            <person name="Berbel C."/>
            <person name="Martinez-Blanch J.F."/>
            <person name="Alioto T."/>
            <person name="Claros M.G."/>
            <person name="Gagnaire P.A."/>
            <person name="Manchado M."/>
        </authorList>
    </citation>
    <scope>NUCLEOTIDE SEQUENCE [LARGE SCALE GENOMIC DNA]</scope>
    <source>
        <strain evidence="2">Sse05_10M</strain>
    </source>
</reference>
<feature type="region of interest" description="Disordered" evidence="1">
    <location>
        <begin position="1"/>
        <end position="56"/>
    </location>
</feature>
<feature type="compositionally biased region" description="Basic and acidic residues" evidence="1">
    <location>
        <begin position="22"/>
        <end position="42"/>
    </location>
</feature>
<dbReference type="AlphaFoldDB" id="A0AAV6RPL5"/>
<organism evidence="2 3">
    <name type="scientific">Solea senegalensis</name>
    <name type="common">Senegalese sole</name>
    <dbReference type="NCBI Taxonomy" id="28829"/>
    <lineage>
        <taxon>Eukaryota</taxon>
        <taxon>Metazoa</taxon>
        <taxon>Chordata</taxon>
        <taxon>Craniata</taxon>
        <taxon>Vertebrata</taxon>
        <taxon>Euteleostomi</taxon>
        <taxon>Actinopterygii</taxon>
        <taxon>Neopterygii</taxon>
        <taxon>Teleostei</taxon>
        <taxon>Neoteleostei</taxon>
        <taxon>Acanthomorphata</taxon>
        <taxon>Carangaria</taxon>
        <taxon>Pleuronectiformes</taxon>
        <taxon>Pleuronectoidei</taxon>
        <taxon>Soleidae</taxon>
        <taxon>Solea</taxon>
    </lineage>
</organism>
<accession>A0AAV6RPL5</accession>
<name>A0AAV6RPL5_SOLSE</name>
<keyword evidence="3" id="KW-1185">Reference proteome</keyword>
<evidence type="ECO:0000313" key="2">
    <source>
        <dbReference type="EMBL" id="KAG7507438.1"/>
    </source>
</evidence>